<dbReference type="Gene3D" id="3.40.630.30">
    <property type="match status" value="1"/>
</dbReference>
<dbReference type="AlphaFoldDB" id="A0A840IBP4"/>
<dbReference type="Proteomes" id="UP000585272">
    <property type="component" value="Unassembled WGS sequence"/>
</dbReference>
<evidence type="ECO:0000259" key="1">
    <source>
        <dbReference type="Pfam" id="PF13480"/>
    </source>
</evidence>
<protein>
    <submittedName>
        <fullName evidence="2">CelD/BcsL family acetyltransferase involved in cellulose biosynthesis</fullName>
    </submittedName>
</protein>
<keyword evidence="2" id="KW-0808">Transferase</keyword>
<comment type="caution">
    <text evidence="2">The sequence shown here is derived from an EMBL/GenBank/DDBJ whole genome shotgun (WGS) entry which is preliminary data.</text>
</comment>
<dbReference type="Pfam" id="PF13480">
    <property type="entry name" value="Acetyltransf_6"/>
    <property type="match status" value="1"/>
</dbReference>
<dbReference type="SUPFAM" id="SSF55729">
    <property type="entry name" value="Acyl-CoA N-acyltransferases (Nat)"/>
    <property type="match status" value="1"/>
</dbReference>
<dbReference type="GO" id="GO:0016740">
    <property type="term" value="F:transferase activity"/>
    <property type="evidence" value="ECO:0007669"/>
    <property type="project" value="UniProtKB-KW"/>
</dbReference>
<reference evidence="2 3" key="1">
    <citation type="submission" date="2020-08" db="EMBL/GenBank/DDBJ databases">
        <title>Genomic Encyclopedia of Archaeal and Bacterial Type Strains, Phase II (KMG-II): from individual species to whole genera.</title>
        <authorList>
            <person name="Goeker M."/>
        </authorList>
    </citation>
    <scope>NUCLEOTIDE SEQUENCE [LARGE SCALE GENOMIC DNA]</scope>
    <source>
        <strain evidence="2 3">DSM 23288</strain>
    </source>
</reference>
<dbReference type="RefSeq" id="WP_183340023.1">
    <property type="nucleotide sequence ID" value="NZ_JACHNU010000001.1"/>
</dbReference>
<dbReference type="EMBL" id="JACHNU010000001">
    <property type="protein sequence ID" value="MBB4661671.1"/>
    <property type="molecule type" value="Genomic_DNA"/>
</dbReference>
<keyword evidence="3" id="KW-1185">Reference proteome</keyword>
<gene>
    <name evidence="2" type="ORF">BDZ31_001244</name>
</gene>
<sequence length="390" mass="42425">MALRCEIATTGEQLEALVPAWDELAEATGAPATLGGWHAAWWRRLAPPGAALRIVAVREGRKLVGLAPFLALRARGGQPQLRLLGAPATHRVAPLALPEHADAVASLTAAALAGLRPAAGYVAFDATDAGDGGLARLRAGWPGRRPPWLLAQKRAPAPVMELSDDDFDAWLMRKSKNFRKQVRRFRRKLGEADGVVRMTRTADELDRDVDAFVRLHHARWRGRGGSSVDPRVGELLRDAGRALLPSERFRLWTIEVDGRAISSQLFLAAGGRALSWNGGFDPDATDLQPSLLGILAGVEDCFRRGERSIDLGGGAHDYKLRLADADRPLVWAGLVPRDRRYPLNRALLLPRQLGGLARDGLERLPDERRAQVRGALARLRRGADAPAPAD</sequence>
<dbReference type="InterPro" id="IPR038740">
    <property type="entry name" value="BioF2-like_GNAT_dom"/>
</dbReference>
<feature type="domain" description="BioF2-like acetyltransferase" evidence="1">
    <location>
        <begin position="176"/>
        <end position="319"/>
    </location>
</feature>
<dbReference type="InterPro" id="IPR016181">
    <property type="entry name" value="Acyl_CoA_acyltransferase"/>
</dbReference>
<organism evidence="2 3">
    <name type="scientific">Conexibacter arvalis</name>
    <dbReference type="NCBI Taxonomy" id="912552"/>
    <lineage>
        <taxon>Bacteria</taxon>
        <taxon>Bacillati</taxon>
        <taxon>Actinomycetota</taxon>
        <taxon>Thermoleophilia</taxon>
        <taxon>Solirubrobacterales</taxon>
        <taxon>Conexibacteraceae</taxon>
        <taxon>Conexibacter</taxon>
    </lineage>
</organism>
<proteinExistence type="predicted"/>
<evidence type="ECO:0000313" key="2">
    <source>
        <dbReference type="EMBL" id="MBB4661671.1"/>
    </source>
</evidence>
<accession>A0A840IBP4</accession>
<name>A0A840IBP4_9ACTN</name>
<evidence type="ECO:0000313" key="3">
    <source>
        <dbReference type="Proteomes" id="UP000585272"/>
    </source>
</evidence>